<dbReference type="OrthoDB" id="348976at2759"/>
<evidence type="ECO:0000256" key="1">
    <source>
        <dbReference type="SAM" id="SignalP"/>
    </source>
</evidence>
<feature type="chain" id="PRO_5040717543" evidence="1">
    <location>
        <begin position="22"/>
        <end position="199"/>
    </location>
</feature>
<name>A0A9W7BGN8_9STRA</name>
<protein>
    <submittedName>
        <fullName evidence="2">Uncharacterized protein</fullName>
    </submittedName>
</protein>
<sequence>MATSLIIAFVVFMAFFTTTSSYSVQISSRRSAIKSLITPALAPALAVLLQTPPALADSAAAPLSPKQLNLSPSSISSIVNSDVTSRQFLATADFTRSIYSESCTFTDEIDTYTLPKFIKGTKALFIPEGSAVTLTSPVTATDDLITFKFSEYLQFNIPFKPTVTLTGRVELKRDSDGLISSYQEFWDQSVPSVLKSAKF</sequence>
<organism evidence="2 3">
    <name type="scientific">Triparma strigata</name>
    <dbReference type="NCBI Taxonomy" id="1606541"/>
    <lineage>
        <taxon>Eukaryota</taxon>
        <taxon>Sar</taxon>
        <taxon>Stramenopiles</taxon>
        <taxon>Ochrophyta</taxon>
        <taxon>Bolidophyceae</taxon>
        <taxon>Parmales</taxon>
        <taxon>Triparmaceae</taxon>
        <taxon>Triparma</taxon>
    </lineage>
</organism>
<evidence type="ECO:0000313" key="2">
    <source>
        <dbReference type="EMBL" id="GMH90404.1"/>
    </source>
</evidence>
<reference evidence="3" key="1">
    <citation type="journal article" date="2023" name="Commun. Biol.">
        <title>Genome analysis of Parmales, the sister group of diatoms, reveals the evolutionary specialization of diatoms from phago-mixotrophs to photoautotrophs.</title>
        <authorList>
            <person name="Ban H."/>
            <person name="Sato S."/>
            <person name="Yoshikawa S."/>
            <person name="Yamada K."/>
            <person name="Nakamura Y."/>
            <person name="Ichinomiya M."/>
            <person name="Sato N."/>
            <person name="Blanc-Mathieu R."/>
            <person name="Endo H."/>
            <person name="Kuwata A."/>
            <person name="Ogata H."/>
        </authorList>
    </citation>
    <scope>NUCLEOTIDE SEQUENCE [LARGE SCALE GENOMIC DNA]</scope>
    <source>
        <strain evidence="3">NIES 3701</strain>
    </source>
</reference>
<dbReference type="AlphaFoldDB" id="A0A9W7BGN8"/>
<dbReference type="PANTHER" id="PTHR34123">
    <property type="entry name" value="OS04G0578200 PROTEIN"/>
    <property type="match status" value="1"/>
</dbReference>
<dbReference type="Proteomes" id="UP001165085">
    <property type="component" value="Unassembled WGS sequence"/>
</dbReference>
<dbReference type="EMBL" id="BRXY01000372">
    <property type="protein sequence ID" value="GMH90404.1"/>
    <property type="molecule type" value="Genomic_DNA"/>
</dbReference>
<feature type="signal peptide" evidence="1">
    <location>
        <begin position="1"/>
        <end position="21"/>
    </location>
</feature>
<keyword evidence="1" id="KW-0732">Signal</keyword>
<accession>A0A9W7BGN8</accession>
<comment type="caution">
    <text evidence="2">The sequence shown here is derived from an EMBL/GenBank/DDBJ whole genome shotgun (WGS) entry which is preliminary data.</text>
</comment>
<proteinExistence type="predicted"/>
<gene>
    <name evidence="2" type="ORF">TrST_g5523</name>
</gene>
<dbReference type="PANTHER" id="PTHR34123:SF1">
    <property type="entry name" value="OS04G0578200 PROTEIN"/>
    <property type="match status" value="1"/>
</dbReference>
<evidence type="ECO:0000313" key="3">
    <source>
        <dbReference type="Proteomes" id="UP001165085"/>
    </source>
</evidence>
<keyword evidence="3" id="KW-1185">Reference proteome</keyword>